<dbReference type="Gene3D" id="3.30.70.100">
    <property type="match status" value="1"/>
</dbReference>
<name>A0A2D0KN83_9GAMM</name>
<proteinExistence type="predicted"/>
<gene>
    <name evidence="2" type="ORF">Xsto_02509</name>
</gene>
<feature type="domain" description="ABM" evidence="1">
    <location>
        <begin position="6"/>
        <end position="96"/>
    </location>
</feature>
<dbReference type="GO" id="GO:0003824">
    <property type="term" value="F:catalytic activity"/>
    <property type="evidence" value="ECO:0007669"/>
    <property type="project" value="TreeGrafter"/>
</dbReference>
<organism evidence="2 3">
    <name type="scientific">Xenorhabdus stockiae</name>
    <dbReference type="NCBI Taxonomy" id="351614"/>
    <lineage>
        <taxon>Bacteria</taxon>
        <taxon>Pseudomonadati</taxon>
        <taxon>Pseudomonadota</taxon>
        <taxon>Gammaproteobacteria</taxon>
        <taxon>Enterobacterales</taxon>
        <taxon>Morganellaceae</taxon>
        <taxon>Xenorhabdus</taxon>
    </lineage>
</organism>
<protein>
    <recommendedName>
        <fullName evidence="1">ABM domain-containing protein</fullName>
    </recommendedName>
</protein>
<sequence>MYKNGYFVTAEIRAKENTDLNVVIRELKVLQEKTLLEPGCEIFFIHQSNENPNTFIMWEKFTSPDALKKHFEYDHTKYYLSLDLTEVIQVFTTDTI</sequence>
<dbReference type="InterPro" id="IPR050744">
    <property type="entry name" value="AI-2_Isomerase_LsrG"/>
</dbReference>
<dbReference type="Pfam" id="PF03992">
    <property type="entry name" value="ABM"/>
    <property type="match status" value="1"/>
</dbReference>
<dbReference type="PANTHER" id="PTHR33336">
    <property type="entry name" value="QUINOL MONOOXYGENASE YGIN-RELATED"/>
    <property type="match status" value="1"/>
</dbReference>
<dbReference type="PANTHER" id="PTHR33336:SF15">
    <property type="entry name" value="ABM DOMAIN-CONTAINING PROTEIN"/>
    <property type="match status" value="1"/>
</dbReference>
<dbReference type="InterPro" id="IPR011008">
    <property type="entry name" value="Dimeric_a/b-barrel"/>
</dbReference>
<keyword evidence="3" id="KW-1185">Reference proteome</keyword>
<dbReference type="EMBL" id="NJAJ01000022">
    <property type="protein sequence ID" value="PHM64901.1"/>
    <property type="molecule type" value="Genomic_DNA"/>
</dbReference>
<evidence type="ECO:0000313" key="3">
    <source>
        <dbReference type="Proteomes" id="UP000222366"/>
    </source>
</evidence>
<evidence type="ECO:0000259" key="1">
    <source>
        <dbReference type="PROSITE" id="PS51725"/>
    </source>
</evidence>
<comment type="caution">
    <text evidence="2">The sequence shown here is derived from an EMBL/GenBank/DDBJ whole genome shotgun (WGS) entry which is preliminary data.</text>
</comment>
<accession>A0A2D0KN83</accession>
<evidence type="ECO:0000313" key="2">
    <source>
        <dbReference type="EMBL" id="PHM64901.1"/>
    </source>
</evidence>
<dbReference type="AlphaFoldDB" id="A0A2D0KN83"/>
<dbReference type="RefSeq" id="WP_169926642.1">
    <property type="nucleotide sequence ID" value="NZ_CAWNRH010000096.1"/>
</dbReference>
<dbReference type="SUPFAM" id="SSF54909">
    <property type="entry name" value="Dimeric alpha+beta barrel"/>
    <property type="match status" value="1"/>
</dbReference>
<reference evidence="2 3" key="1">
    <citation type="journal article" date="2017" name="Nat. Microbiol.">
        <title>Natural product diversity associated with the nematode symbionts Photorhabdus and Xenorhabdus.</title>
        <authorList>
            <person name="Tobias N.J."/>
            <person name="Wolff H."/>
            <person name="Djahanschiri B."/>
            <person name="Grundmann F."/>
            <person name="Kronenwerth M."/>
            <person name="Shi Y.M."/>
            <person name="Simonyi S."/>
            <person name="Grun P."/>
            <person name="Shapiro-Ilan D."/>
            <person name="Pidot S.J."/>
            <person name="Stinear T.P."/>
            <person name="Ebersberger I."/>
            <person name="Bode H.B."/>
        </authorList>
    </citation>
    <scope>NUCLEOTIDE SEQUENCE [LARGE SCALE GENOMIC DNA]</scope>
    <source>
        <strain evidence="2 3">DSM 17904</strain>
    </source>
</reference>
<dbReference type="Proteomes" id="UP000222366">
    <property type="component" value="Unassembled WGS sequence"/>
</dbReference>
<dbReference type="PROSITE" id="PS51725">
    <property type="entry name" value="ABM"/>
    <property type="match status" value="1"/>
</dbReference>
<dbReference type="InterPro" id="IPR007138">
    <property type="entry name" value="ABM_dom"/>
</dbReference>